<protein>
    <submittedName>
        <fullName evidence="2">Uncharacterized protein</fullName>
    </submittedName>
</protein>
<gene>
    <name evidence="2" type="ORF">C0Q70_21729</name>
</gene>
<dbReference type="AlphaFoldDB" id="A0A2T7NDB5"/>
<dbReference type="Proteomes" id="UP000245119">
    <property type="component" value="Linkage Group LG14"/>
</dbReference>
<proteinExistence type="predicted"/>
<feature type="region of interest" description="Disordered" evidence="1">
    <location>
        <begin position="79"/>
        <end position="129"/>
    </location>
</feature>
<evidence type="ECO:0000256" key="1">
    <source>
        <dbReference type="SAM" id="MobiDB-lite"/>
    </source>
</evidence>
<reference evidence="2 3" key="1">
    <citation type="submission" date="2018-04" db="EMBL/GenBank/DDBJ databases">
        <title>The genome of golden apple snail Pomacea canaliculata provides insight into stress tolerance and invasive adaptation.</title>
        <authorList>
            <person name="Liu C."/>
            <person name="Liu B."/>
            <person name="Ren Y."/>
            <person name="Zhang Y."/>
            <person name="Wang H."/>
            <person name="Li S."/>
            <person name="Jiang F."/>
            <person name="Yin L."/>
            <person name="Zhang G."/>
            <person name="Qian W."/>
            <person name="Fan W."/>
        </authorList>
    </citation>
    <scope>NUCLEOTIDE SEQUENCE [LARGE SCALE GENOMIC DNA]</scope>
    <source>
        <strain evidence="2">SZHN2017</strain>
        <tissue evidence="2">Muscle</tissue>
    </source>
</reference>
<evidence type="ECO:0000313" key="3">
    <source>
        <dbReference type="Proteomes" id="UP000245119"/>
    </source>
</evidence>
<organism evidence="2 3">
    <name type="scientific">Pomacea canaliculata</name>
    <name type="common">Golden apple snail</name>
    <dbReference type="NCBI Taxonomy" id="400727"/>
    <lineage>
        <taxon>Eukaryota</taxon>
        <taxon>Metazoa</taxon>
        <taxon>Spiralia</taxon>
        <taxon>Lophotrochozoa</taxon>
        <taxon>Mollusca</taxon>
        <taxon>Gastropoda</taxon>
        <taxon>Caenogastropoda</taxon>
        <taxon>Architaenioglossa</taxon>
        <taxon>Ampullarioidea</taxon>
        <taxon>Ampullariidae</taxon>
        <taxon>Pomacea</taxon>
    </lineage>
</organism>
<dbReference type="EMBL" id="PZQS01000014">
    <property type="protein sequence ID" value="PVD19164.1"/>
    <property type="molecule type" value="Genomic_DNA"/>
</dbReference>
<sequence>MKRDVDKIAQLSEVCEWREREVGSGERRLKEGKEEEKNKFLQVFMEDTTPGMEKARNPRQGHEDVGLVVCRLSPARVLITREAQPRSPGDESAPSGVIQQRNKGAPPARQIEEGRSEARASRRPLLGPL</sequence>
<keyword evidence="3" id="KW-1185">Reference proteome</keyword>
<evidence type="ECO:0000313" key="2">
    <source>
        <dbReference type="EMBL" id="PVD19164.1"/>
    </source>
</evidence>
<comment type="caution">
    <text evidence="2">The sequence shown here is derived from an EMBL/GenBank/DDBJ whole genome shotgun (WGS) entry which is preliminary data.</text>
</comment>
<name>A0A2T7NDB5_POMCA</name>
<accession>A0A2T7NDB5</accession>
<feature type="compositionally biased region" description="Basic and acidic residues" evidence="1">
    <location>
        <begin position="110"/>
        <end position="120"/>
    </location>
</feature>